<protein>
    <submittedName>
        <fullName evidence="2">Uncharacterized protein</fullName>
    </submittedName>
</protein>
<sequence length="80" mass="8824">MYRIVTAVLVTSPCITAKNAYKIEIHLIVATPTNYYSKQHFDDVCAPFLPRPQELNTPLSSSASNGQNPGLPPMLPPDLR</sequence>
<dbReference type="AlphaFoldDB" id="A0A409XG61"/>
<proteinExistence type="predicted"/>
<keyword evidence="3" id="KW-1185">Reference proteome</keyword>
<evidence type="ECO:0000313" key="2">
    <source>
        <dbReference type="EMBL" id="PPQ89772.1"/>
    </source>
</evidence>
<evidence type="ECO:0000256" key="1">
    <source>
        <dbReference type="SAM" id="MobiDB-lite"/>
    </source>
</evidence>
<dbReference type="InParanoid" id="A0A409XG61"/>
<name>A0A409XG61_PSICY</name>
<feature type="region of interest" description="Disordered" evidence="1">
    <location>
        <begin position="55"/>
        <end position="80"/>
    </location>
</feature>
<accession>A0A409XG61</accession>
<dbReference type="EMBL" id="NHYD01001831">
    <property type="protein sequence ID" value="PPQ89772.1"/>
    <property type="molecule type" value="Genomic_DNA"/>
</dbReference>
<comment type="caution">
    <text evidence="2">The sequence shown here is derived from an EMBL/GenBank/DDBJ whole genome shotgun (WGS) entry which is preliminary data.</text>
</comment>
<organism evidence="2 3">
    <name type="scientific">Psilocybe cyanescens</name>
    <dbReference type="NCBI Taxonomy" id="93625"/>
    <lineage>
        <taxon>Eukaryota</taxon>
        <taxon>Fungi</taxon>
        <taxon>Dikarya</taxon>
        <taxon>Basidiomycota</taxon>
        <taxon>Agaricomycotina</taxon>
        <taxon>Agaricomycetes</taxon>
        <taxon>Agaricomycetidae</taxon>
        <taxon>Agaricales</taxon>
        <taxon>Agaricineae</taxon>
        <taxon>Strophariaceae</taxon>
        <taxon>Psilocybe</taxon>
    </lineage>
</organism>
<reference evidence="2 3" key="1">
    <citation type="journal article" date="2018" name="Evol. Lett.">
        <title>Horizontal gene cluster transfer increased hallucinogenic mushroom diversity.</title>
        <authorList>
            <person name="Reynolds H.T."/>
            <person name="Vijayakumar V."/>
            <person name="Gluck-Thaler E."/>
            <person name="Korotkin H.B."/>
            <person name="Matheny P.B."/>
            <person name="Slot J.C."/>
        </authorList>
    </citation>
    <scope>NUCLEOTIDE SEQUENCE [LARGE SCALE GENOMIC DNA]</scope>
    <source>
        <strain evidence="2 3">2631</strain>
    </source>
</reference>
<gene>
    <name evidence="2" type="ORF">CVT25_008056</name>
</gene>
<feature type="compositionally biased region" description="Pro residues" evidence="1">
    <location>
        <begin position="70"/>
        <end position="80"/>
    </location>
</feature>
<feature type="compositionally biased region" description="Polar residues" evidence="1">
    <location>
        <begin position="55"/>
        <end position="68"/>
    </location>
</feature>
<evidence type="ECO:0000313" key="3">
    <source>
        <dbReference type="Proteomes" id="UP000283269"/>
    </source>
</evidence>
<dbReference type="Proteomes" id="UP000283269">
    <property type="component" value="Unassembled WGS sequence"/>
</dbReference>